<proteinExistence type="predicted"/>
<accession>A0ABP3Q009</accession>
<evidence type="ECO:0000313" key="2">
    <source>
        <dbReference type="Proteomes" id="UP001501588"/>
    </source>
</evidence>
<gene>
    <name evidence="1" type="ORF">GCM10009416_12280</name>
</gene>
<dbReference type="Proteomes" id="UP001501588">
    <property type="component" value="Unassembled WGS sequence"/>
</dbReference>
<reference evidence="2" key="1">
    <citation type="journal article" date="2019" name="Int. J. Syst. Evol. Microbiol.">
        <title>The Global Catalogue of Microorganisms (GCM) 10K type strain sequencing project: providing services to taxonomists for standard genome sequencing and annotation.</title>
        <authorList>
            <consortium name="The Broad Institute Genomics Platform"/>
            <consortium name="The Broad Institute Genome Sequencing Center for Infectious Disease"/>
            <person name="Wu L."/>
            <person name="Ma J."/>
        </authorList>
    </citation>
    <scope>NUCLEOTIDE SEQUENCE [LARGE SCALE GENOMIC DNA]</scope>
    <source>
        <strain evidence="2">JCM 9933</strain>
    </source>
</reference>
<evidence type="ECO:0008006" key="3">
    <source>
        <dbReference type="Google" id="ProtNLM"/>
    </source>
</evidence>
<comment type="caution">
    <text evidence="1">The sequence shown here is derived from an EMBL/GenBank/DDBJ whole genome shotgun (WGS) entry which is preliminary data.</text>
</comment>
<organism evidence="1 2">
    <name type="scientific">Craurococcus roseus</name>
    <dbReference type="NCBI Taxonomy" id="77585"/>
    <lineage>
        <taxon>Bacteria</taxon>
        <taxon>Pseudomonadati</taxon>
        <taxon>Pseudomonadota</taxon>
        <taxon>Alphaproteobacteria</taxon>
        <taxon>Acetobacterales</taxon>
        <taxon>Acetobacteraceae</taxon>
        <taxon>Craurococcus</taxon>
    </lineage>
</organism>
<evidence type="ECO:0000313" key="1">
    <source>
        <dbReference type="EMBL" id="GAA0575195.1"/>
    </source>
</evidence>
<sequence length="253" mass="27274">MASTIAVSAGGFRFVPGVFQYSAGVAAEPGFRIERIRFAEPVPLAEGFARIAAALEAAGRPKAAFCACELRSPEPFTEDGFRAFNHEYGQVLTGWGLFVDGRNPVARSNVCPEVSPPPAPAFHAFCYTVPDADAPPSFVVAGSGEAAEGHANYRDHIVALGDTSPAGLREKARWVLGEMERRMAALGGFGWADTTAVQAYTVHDIHPFLADEVARRSAARHGLTWQFCRPPVRDLEYEMDCRGVPLERVLPAG</sequence>
<dbReference type="RefSeq" id="WP_343894300.1">
    <property type="nucleotide sequence ID" value="NZ_BAAAFZ010000011.1"/>
</dbReference>
<dbReference type="EMBL" id="BAAAFZ010000011">
    <property type="protein sequence ID" value="GAA0575195.1"/>
    <property type="molecule type" value="Genomic_DNA"/>
</dbReference>
<name>A0ABP3Q009_9PROT</name>
<keyword evidence="2" id="KW-1185">Reference proteome</keyword>
<protein>
    <recommendedName>
        <fullName evidence="3">RidA family protein</fullName>
    </recommendedName>
</protein>